<evidence type="ECO:0000256" key="3">
    <source>
        <dbReference type="ARBA" id="ARBA00023125"/>
    </source>
</evidence>
<keyword evidence="4" id="KW-0804">Transcription</keyword>
<sequence length="562" mass="65095">MVLALSYRLRGQFGVESALFVVLCFVCLGLPNSNRPLVLCLLFVACVVRLLYGAFVLESIKMVVRVLFVRWDIIRHDVDVCTKTDIYYLETAQGEKVFCVAAIPGGVGNCWLLSYVNPVGVAQCLYVEMVVNVPFRHWVCVKNSWQESPRRALYYLETIEAQQVIVAVAIRAGGNQLVYQRFGDFVQDYRNSLPLGHVLMWNYSYQLNAWLDDIVYHSFVRCSNEVPGDTERLPCLLREYFDANGSSTWILLRHGSRAWPVEVVNHEFHEGWDSFREAHKLEVEYKLILACERKWIFKTIMFDRHDRELVFAWSGPNGYWRDLHPPAGECTYIFNYVACFVMVGLRGACLPSTFMAHQTGAEIWLFPSAACAAPECWRGSFFPLYRVISGVLPSCYVFRFEEAKCVWFLLALNRRRAEFVPVVGAMLIHVFFIRLVYVKYHYYDRPHGGFYYVIPIKGQRIIAVVARHRGTSHLDYKAYSNLERDYKDILGLGDNLRWNLKSDLVHWLDALVHNSFLRYSTVGVGQYWNLKHIWLVSDMSNTVVVDPFYDKSNRCIVLEKTI</sequence>
<proteinExistence type="predicted"/>
<feature type="transmembrane region" description="Helical" evidence="6">
    <location>
        <begin position="419"/>
        <end position="437"/>
    </location>
</feature>
<keyword evidence="2" id="KW-0805">Transcription regulation</keyword>
<keyword evidence="6" id="KW-0472">Membrane</keyword>
<reference evidence="7" key="1">
    <citation type="submission" date="2020-08" db="EMBL/GenBank/DDBJ databases">
        <title>Plant Genome Project.</title>
        <authorList>
            <person name="Zhang R.-G."/>
        </authorList>
    </citation>
    <scope>NUCLEOTIDE SEQUENCE</scope>
    <source>
        <strain evidence="7">WSP0</strain>
        <tissue evidence="7">Leaf</tissue>
    </source>
</reference>
<dbReference type="AlphaFoldDB" id="A0AAV6IP00"/>
<evidence type="ECO:0000256" key="4">
    <source>
        <dbReference type="ARBA" id="ARBA00023163"/>
    </source>
</evidence>
<comment type="subcellular location">
    <subcellularLocation>
        <location evidence="1">Nucleus</location>
    </subcellularLocation>
</comment>
<evidence type="ECO:0000313" key="7">
    <source>
        <dbReference type="EMBL" id="KAG5528450.1"/>
    </source>
</evidence>
<dbReference type="EMBL" id="JACTNZ010000010">
    <property type="protein sequence ID" value="KAG5528450.1"/>
    <property type="molecule type" value="Genomic_DNA"/>
</dbReference>
<keyword evidence="3" id="KW-0238">DNA-binding</keyword>
<feature type="transmembrane region" description="Helical" evidence="6">
    <location>
        <begin position="37"/>
        <end position="57"/>
    </location>
</feature>
<keyword evidence="6" id="KW-1133">Transmembrane helix</keyword>
<evidence type="ECO:0000256" key="1">
    <source>
        <dbReference type="ARBA" id="ARBA00004123"/>
    </source>
</evidence>
<dbReference type="Proteomes" id="UP000823749">
    <property type="component" value="Chromosome 10"/>
</dbReference>
<gene>
    <name evidence="7" type="ORF">RHGRI_029210</name>
</gene>
<evidence type="ECO:0000256" key="5">
    <source>
        <dbReference type="ARBA" id="ARBA00023242"/>
    </source>
</evidence>
<evidence type="ECO:0000256" key="6">
    <source>
        <dbReference type="SAM" id="Phobius"/>
    </source>
</evidence>
<dbReference type="GO" id="GO:0003677">
    <property type="term" value="F:DNA binding"/>
    <property type="evidence" value="ECO:0007669"/>
    <property type="project" value="UniProtKB-KW"/>
</dbReference>
<keyword evidence="6" id="KW-0812">Transmembrane</keyword>
<evidence type="ECO:0000313" key="8">
    <source>
        <dbReference type="Proteomes" id="UP000823749"/>
    </source>
</evidence>
<name>A0AAV6IP00_9ERIC</name>
<comment type="caution">
    <text evidence="7">The sequence shown here is derived from an EMBL/GenBank/DDBJ whole genome shotgun (WGS) entry which is preliminary data.</text>
</comment>
<dbReference type="GO" id="GO:0005634">
    <property type="term" value="C:nucleus"/>
    <property type="evidence" value="ECO:0007669"/>
    <property type="project" value="UniProtKB-SubCell"/>
</dbReference>
<accession>A0AAV6IP00</accession>
<keyword evidence="5" id="KW-0539">Nucleus</keyword>
<dbReference type="InterPro" id="IPR015300">
    <property type="entry name" value="DNA-bd_pseudobarrel_sf"/>
</dbReference>
<evidence type="ECO:0000256" key="2">
    <source>
        <dbReference type="ARBA" id="ARBA00023015"/>
    </source>
</evidence>
<protein>
    <submittedName>
        <fullName evidence="7">Uncharacterized protein</fullName>
    </submittedName>
</protein>
<dbReference type="SUPFAM" id="SSF101936">
    <property type="entry name" value="DNA-binding pseudobarrel domain"/>
    <property type="match status" value="1"/>
</dbReference>
<feature type="transmembrane region" description="Helical" evidence="6">
    <location>
        <begin position="12"/>
        <end position="30"/>
    </location>
</feature>
<keyword evidence="8" id="KW-1185">Reference proteome</keyword>
<organism evidence="7 8">
    <name type="scientific">Rhododendron griersonianum</name>
    <dbReference type="NCBI Taxonomy" id="479676"/>
    <lineage>
        <taxon>Eukaryota</taxon>
        <taxon>Viridiplantae</taxon>
        <taxon>Streptophyta</taxon>
        <taxon>Embryophyta</taxon>
        <taxon>Tracheophyta</taxon>
        <taxon>Spermatophyta</taxon>
        <taxon>Magnoliopsida</taxon>
        <taxon>eudicotyledons</taxon>
        <taxon>Gunneridae</taxon>
        <taxon>Pentapetalae</taxon>
        <taxon>asterids</taxon>
        <taxon>Ericales</taxon>
        <taxon>Ericaceae</taxon>
        <taxon>Ericoideae</taxon>
        <taxon>Rhodoreae</taxon>
        <taxon>Rhododendron</taxon>
    </lineage>
</organism>